<evidence type="ECO:0000313" key="3">
    <source>
        <dbReference type="EMBL" id="SEA09708.1"/>
    </source>
</evidence>
<evidence type="ECO:0000256" key="1">
    <source>
        <dbReference type="SAM" id="MobiDB-lite"/>
    </source>
</evidence>
<gene>
    <name evidence="3" type="ORF">SAMN04488051_101645</name>
</gene>
<reference evidence="3 4" key="1">
    <citation type="submission" date="2016-10" db="EMBL/GenBank/DDBJ databases">
        <authorList>
            <person name="de Groot N.N."/>
        </authorList>
    </citation>
    <scope>NUCLEOTIDE SEQUENCE [LARGE SCALE GENOMIC DNA]</scope>
    <source>
        <strain evidence="3 4">CGMCC 1.3430</strain>
    </source>
</reference>
<dbReference type="Proteomes" id="UP000198773">
    <property type="component" value="Unassembled WGS sequence"/>
</dbReference>
<sequence>MKQLSRIALCLPLLMLTIEHAPEGNTYNHVNEATSQQLWAWRLAINTSSASEQDDFTGERIGVVGTRPPEMAPPGLWPGDGGGDGGGVGGGSGGGSSPTPTQPPAETKEVCLARAQTQYHTCMHPVHMQYINAVEAQCPQLVDVQLGVNAVVIFGSITAREFDTCIHTANARKDMYLNGCAINHSLQRENCLK</sequence>
<dbReference type="AlphaFoldDB" id="A0A1H3YFL2"/>
<keyword evidence="4" id="KW-1185">Reference proteome</keyword>
<dbReference type="STRING" id="152573.SAMN04488051_101645"/>
<dbReference type="OrthoDB" id="9969007at2"/>
<feature type="chain" id="PRO_5011748174" evidence="2">
    <location>
        <begin position="22"/>
        <end position="193"/>
    </location>
</feature>
<protein>
    <submittedName>
        <fullName evidence="3">Uncharacterized protein</fullName>
    </submittedName>
</protein>
<accession>A0A1H3YFL2</accession>
<feature type="compositionally biased region" description="Gly residues" evidence="1">
    <location>
        <begin position="78"/>
        <end position="96"/>
    </location>
</feature>
<evidence type="ECO:0000256" key="2">
    <source>
        <dbReference type="SAM" id="SignalP"/>
    </source>
</evidence>
<feature type="signal peptide" evidence="2">
    <location>
        <begin position="1"/>
        <end position="21"/>
    </location>
</feature>
<keyword evidence="2" id="KW-0732">Signal</keyword>
<proteinExistence type="predicted"/>
<evidence type="ECO:0000313" key="4">
    <source>
        <dbReference type="Proteomes" id="UP000198773"/>
    </source>
</evidence>
<feature type="region of interest" description="Disordered" evidence="1">
    <location>
        <begin position="62"/>
        <end position="107"/>
    </location>
</feature>
<organism evidence="3 4">
    <name type="scientific">Alkalimonas amylolytica</name>
    <dbReference type="NCBI Taxonomy" id="152573"/>
    <lineage>
        <taxon>Bacteria</taxon>
        <taxon>Pseudomonadati</taxon>
        <taxon>Pseudomonadota</taxon>
        <taxon>Gammaproteobacteria</taxon>
        <taxon>Alkalimonas</taxon>
    </lineage>
</organism>
<name>A0A1H3YFL2_ALKAM</name>
<dbReference type="EMBL" id="FNRM01000001">
    <property type="protein sequence ID" value="SEA09708.1"/>
    <property type="molecule type" value="Genomic_DNA"/>
</dbReference>
<dbReference type="RefSeq" id="WP_139243648.1">
    <property type="nucleotide sequence ID" value="NZ_FNRM01000001.1"/>
</dbReference>